<dbReference type="InterPro" id="IPR038056">
    <property type="entry name" value="YjbR-like_sf"/>
</dbReference>
<dbReference type="InterPro" id="IPR058532">
    <property type="entry name" value="YjbR/MT2646/Rv2570-like"/>
</dbReference>
<evidence type="ECO:0000256" key="1">
    <source>
        <dbReference type="ARBA" id="ARBA00001286"/>
    </source>
</evidence>
<dbReference type="Gene3D" id="1.10.10.10">
    <property type="entry name" value="Winged helix-like DNA-binding domain superfamily/Winged helix DNA-binding domain"/>
    <property type="match status" value="1"/>
</dbReference>
<evidence type="ECO:0000256" key="4">
    <source>
        <dbReference type="ARBA" id="ARBA00022763"/>
    </source>
</evidence>
<dbReference type="SUPFAM" id="SSF46767">
    <property type="entry name" value="Methylated DNA-protein cysteine methyltransferase, C-terminal domain"/>
    <property type="match status" value="1"/>
</dbReference>
<evidence type="ECO:0000313" key="8">
    <source>
        <dbReference type="EMBL" id="SCZ78307.1"/>
    </source>
</evidence>
<dbReference type="InterPro" id="IPR036217">
    <property type="entry name" value="MethylDNA_cys_MeTrfase_DNAb"/>
</dbReference>
<proteinExistence type="predicted"/>
<keyword evidence="5" id="KW-0234">DNA repair</keyword>
<reference evidence="8 9" key="1">
    <citation type="submission" date="2016-10" db="EMBL/GenBank/DDBJ databases">
        <authorList>
            <person name="de Groot N.N."/>
        </authorList>
    </citation>
    <scope>NUCLEOTIDE SEQUENCE [LARGE SCALE GENOMIC DNA]</scope>
    <source>
        <strain evidence="8 9">DSM 10317</strain>
    </source>
</reference>
<keyword evidence="3 8" id="KW-0808">Transferase</keyword>
<dbReference type="EMBL" id="FMWK01000005">
    <property type="protein sequence ID" value="SCZ78307.1"/>
    <property type="molecule type" value="Genomic_DNA"/>
</dbReference>
<dbReference type="PANTHER" id="PTHR42942">
    <property type="entry name" value="6-O-METHYLGUANINE DNA METHYLTRANSFERASE"/>
    <property type="match status" value="1"/>
</dbReference>
<comment type="catalytic activity">
    <reaction evidence="1">
        <text>a 4-O-methyl-thymidine in DNA + L-cysteinyl-[protein] = a thymidine in DNA + S-methyl-L-cysteinyl-[protein]</text>
        <dbReference type="Rhea" id="RHEA:53428"/>
        <dbReference type="Rhea" id="RHEA-COMP:10131"/>
        <dbReference type="Rhea" id="RHEA-COMP:10132"/>
        <dbReference type="Rhea" id="RHEA-COMP:13555"/>
        <dbReference type="Rhea" id="RHEA-COMP:13556"/>
        <dbReference type="ChEBI" id="CHEBI:29950"/>
        <dbReference type="ChEBI" id="CHEBI:82612"/>
        <dbReference type="ChEBI" id="CHEBI:137386"/>
        <dbReference type="ChEBI" id="CHEBI:137387"/>
        <dbReference type="EC" id="2.1.1.63"/>
    </reaction>
</comment>
<feature type="domain" description="Methylated-DNA-[protein]-cysteine S-methyltransferase DNA binding" evidence="7">
    <location>
        <begin position="112"/>
        <end position="192"/>
    </location>
</feature>
<dbReference type="GO" id="GO:0003908">
    <property type="term" value="F:methylated-DNA-[protein]-cysteine S-methyltransferase activity"/>
    <property type="evidence" value="ECO:0007669"/>
    <property type="project" value="UniProtKB-EC"/>
</dbReference>
<sequence length="210" mass="24242">MRTREEALKYGLSFPDTYQDAPFHDDNWQLVRYKGNKKAFLWTYEKDGFMNLNLKVDPDNAYYWRRIYKSVIPGYHQNKDHWNTVILDGSIPEKDIKLMIAESYDLISYSPTKRIYEAVKLIPKGKVATYGQVAAIAGDKNMARAVGNALHKNPDPTTIPCHRVVNAKGEMAGQYVFGGAWKQAEILESEGVHIEDNKVDLKQYQWDFFL</sequence>
<evidence type="ECO:0000256" key="5">
    <source>
        <dbReference type="ARBA" id="ARBA00023204"/>
    </source>
</evidence>
<dbReference type="GO" id="GO:0032259">
    <property type="term" value="P:methylation"/>
    <property type="evidence" value="ECO:0007669"/>
    <property type="project" value="UniProtKB-KW"/>
</dbReference>
<gene>
    <name evidence="8" type="ORF">SAMN02910350_01197</name>
</gene>
<dbReference type="PANTHER" id="PTHR42942:SF1">
    <property type="entry name" value="ALKYLTRANSFERASE-LIKE PROTEIN 1"/>
    <property type="match status" value="1"/>
</dbReference>
<protein>
    <submittedName>
        <fullName evidence="8">O-6-methylguanine DNA methyltransferase</fullName>
    </submittedName>
</protein>
<organism evidence="8 9">
    <name type="scientific">Pseudobutyrivibrio xylanivorans</name>
    <dbReference type="NCBI Taxonomy" id="185007"/>
    <lineage>
        <taxon>Bacteria</taxon>
        <taxon>Bacillati</taxon>
        <taxon>Bacillota</taxon>
        <taxon>Clostridia</taxon>
        <taxon>Lachnospirales</taxon>
        <taxon>Lachnospiraceae</taxon>
        <taxon>Pseudobutyrivibrio</taxon>
    </lineage>
</organism>
<keyword evidence="2 8" id="KW-0489">Methyltransferase</keyword>
<dbReference type="RefSeq" id="WP_090162087.1">
    <property type="nucleotide sequence ID" value="NZ_FMWK01000005.1"/>
</dbReference>
<dbReference type="PROSITE" id="PS00374">
    <property type="entry name" value="MGMT"/>
    <property type="match status" value="1"/>
</dbReference>
<dbReference type="Proteomes" id="UP000199428">
    <property type="component" value="Unassembled WGS sequence"/>
</dbReference>
<dbReference type="AlphaFoldDB" id="A0A1G5RWK7"/>
<dbReference type="CDD" id="cd06445">
    <property type="entry name" value="ATase"/>
    <property type="match status" value="1"/>
</dbReference>
<dbReference type="Pfam" id="PF01035">
    <property type="entry name" value="DNA_binding_1"/>
    <property type="match status" value="1"/>
</dbReference>
<evidence type="ECO:0000256" key="6">
    <source>
        <dbReference type="ARBA" id="ARBA00049348"/>
    </source>
</evidence>
<dbReference type="Gene3D" id="3.90.1150.30">
    <property type="match status" value="1"/>
</dbReference>
<dbReference type="NCBIfam" id="TIGR00589">
    <property type="entry name" value="ogt"/>
    <property type="match status" value="1"/>
</dbReference>
<evidence type="ECO:0000256" key="3">
    <source>
        <dbReference type="ARBA" id="ARBA00022679"/>
    </source>
</evidence>
<keyword evidence="4" id="KW-0227">DNA damage</keyword>
<dbReference type="Pfam" id="PF04237">
    <property type="entry name" value="YjbR"/>
    <property type="match status" value="1"/>
</dbReference>
<dbReference type="SUPFAM" id="SSF142906">
    <property type="entry name" value="YjbR-like"/>
    <property type="match status" value="1"/>
</dbReference>
<comment type="catalytic activity">
    <reaction evidence="6">
        <text>a 6-O-methyl-2'-deoxyguanosine in DNA + L-cysteinyl-[protein] = S-methyl-L-cysteinyl-[protein] + a 2'-deoxyguanosine in DNA</text>
        <dbReference type="Rhea" id="RHEA:24000"/>
        <dbReference type="Rhea" id="RHEA-COMP:10131"/>
        <dbReference type="Rhea" id="RHEA-COMP:10132"/>
        <dbReference type="Rhea" id="RHEA-COMP:11367"/>
        <dbReference type="Rhea" id="RHEA-COMP:11368"/>
        <dbReference type="ChEBI" id="CHEBI:29950"/>
        <dbReference type="ChEBI" id="CHEBI:82612"/>
        <dbReference type="ChEBI" id="CHEBI:85445"/>
        <dbReference type="ChEBI" id="CHEBI:85448"/>
        <dbReference type="EC" id="2.1.1.63"/>
    </reaction>
</comment>
<dbReference type="InterPro" id="IPR014048">
    <property type="entry name" value="MethylDNA_cys_MeTrfase_DNA-bd"/>
</dbReference>
<evidence type="ECO:0000313" key="9">
    <source>
        <dbReference type="Proteomes" id="UP000199428"/>
    </source>
</evidence>
<dbReference type="InterPro" id="IPR001497">
    <property type="entry name" value="MethylDNA_cys_MeTrfase_AS"/>
</dbReference>
<dbReference type="InterPro" id="IPR036388">
    <property type="entry name" value="WH-like_DNA-bd_sf"/>
</dbReference>
<name>A0A1G5RWK7_PSEXY</name>
<accession>A0A1G5RWK7</accession>
<dbReference type="GO" id="GO:0006281">
    <property type="term" value="P:DNA repair"/>
    <property type="evidence" value="ECO:0007669"/>
    <property type="project" value="UniProtKB-KW"/>
</dbReference>
<evidence type="ECO:0000259" key="7">
    <source>
        <dbReference type="Pfam" id="PF01035"/>
    </source>
</evidence>
<dbReference type="InterPro" id="IPR052520">
    <property type="entry name" value="ATL_DNA_repair"/>
</dbReference>
<evidence type="ECO:0000256" key="2">
    <source>
        <dbReference type="ARBA" id="ARBA00022603"/>
    </source>
</evidence>